<comment type="caution">
    <text evidence="2">The sequence shown here is derived from an EMBL/GenBank/DDBJ whole genome shotgun (WGS) entry which is preliminary data.</text>
</comment>
<evidence type="ECO:0000313" key="2">
    <source>
        <dbReference type="EMBL" id="GFD32522.1"/>
    </source>
</evidence>
<feature type="compositionally biased region" description="Acidic residues" evidence="1">
    <location>
        <begin position="59"/>
        <end position="73"/>
    </location>
</feature>
<proteinExistence type="predicted"/>
<reference evidence="2" key="1">
    <citation type="journal article" date="2019" name="Sci. Rep.">
        <title>Draft genome of Tanacetum cinerariifolium, the natural source of mosquito coil.</title>
        <authorList>
            <person name="Yamashiro T."/>
            <person name="Shiraishi A."/>
            <person name="Satake H."/>
            <person name="Nakayama K."/>
        </authorList>
    </citation>
    <scope>NUCLEOTIDE SEQUENCE</scope>
</reference>
<organism evidence="2">
    <name type="scientific">Tanacetum cinerariifolium</name>
    <name type="common">Dalmatian daisy</name>
    <name type="synonym">Chrysanthemum cinerariifolium</name>
    <dbReference type="NCBI Taxonomy" id="118510"/>
    <lineage>
        <taxon>Eukaryota</taxon>
        <taxon>Viridiplantae</taxon>
        <taxon>Streptophyta</taxon>
        <taxon>Embryophyta</taxon>
        <taxon>Tracheophyta</taxon>
        <taxon>Spermatophyta</taxon>
        <taxon>Magnoliopsida</taxon>
        <taxon>eudicotyledons</taxon>
        <taxon>Gunneridae</taxon>
        <taxon>Pentapetalae</taxon>
        <taxon>asterids</taxon>
        <taxon>campanulids</taxon>
        <taxon>Asterales</taxon>
        <taxon>Asteraceae</taxon>
        <taxon>Asteroideae</taxon>
        <taxon>Anthemideae</taxon>
        <taxon>Anthemidinae</taxon>
        <taxon>Tanacetum</taxon>
    </lineage>
</organism>
<feature type="region of interest" description="Disordered" evidence="1">
    <location>
        <begin position="1"/>
        <end position="99"/>
    </location>
</feature>
<name>A0A699VAS0_TANCI</name>
<dbReference type="AlphaFoldDB" id="A0A699VAS0"/>
<feature type="non-terminal residue" evidence="2">
    <location>
        <position position="142"/>
    </location>
</feature>
<protein>
    <submittedName>
        <fullName evidence="2">Uncharacterized protein</fullName>
    </submittedName>
</protein>
<feature type="non-terminal residue" evidence="2">
    <location>
        <position position="1"/>
    </location>
</feature>
<feature type="compositionally biased region" description="Basic and acidic residues" evidence="1">
    <location>
        <begin position="25"/>
        <end position="45"/>
    </location>
</feature>
<dbReference type="EMBL" id="BKCJ011425363">
    <property type="protein sequence ID" value="GFD32522.1"/>
    <property type="molecule type" value="Genomic_DNA"/>
</dbReference>
<accession>A0A699VAS0</accession>
<feature type="compositionally biased region" description="Acidic residues" evidence="1">
    <location>
        <begin position="83"/>
        <end position="92"/>
    </location>
</feature>
<sequence>SGTDEGTGSKPGVPDVPSDDSEEELSWKPSDDKDVGSNEEGRKSDESDDDRDEGKSEGESDDEETREEEDENFDPIPRTPKESEEESNDVEEQDLRLSEKARIQEEEDADELYRDVNINQGRGLQVTQNVEDTHVTLTPVNP</sequence>
<gene>
    <name evidence="2" type="ORF">Tci_904491</name>
</gene>
<evidence type="ECO:0000256" key="1">
    <source>
        <dbReference type="SAM" id="MobiDB-lite"/>
    </source>
</evidence>